<organism evidence="3 4">
    <name type="scientific">Propioniciclava soli</name>
    <dbReference type="NCBI Taxonomy" id="2775081"/>
    <lineage>
        <taxon>Bacteria</taxon>
        <taxon>Bacillati</taxon>
        <taxon>Actinomycetota</taxon>
        <taxon>Actinomycetes</taxon>
        <taxon>Propionibacteriales</taxon>
        <taxon>Propionibacteriaceae</taxon>
        <taxon>Propioniciclava</taxon>
    </lineage>
</organism>
<keyword evidence="2" id="KW-0472">Membrane</keyword>
<evidence type="ECO:0000313" key="4">
    <source>
        <dbReference type="Proteomes" id="UP001434337"/>
    </source>
</evidence>
<keyword evidence="4" id="KW-1185">Reference proteome</keyword>
<sequence length="98" mass="10354">MTYQPPSPPPGGSPYPSMGGEHPQAQKLLIWSIVGLICCAPINIWVLITANGIEKSPGGFDTSKVKTARIIAIVSLVLWAAGIIINWTTGAFTALIPQ</sequence>
<evidence type="ECO:0000256" key="2">
    <source>
        <dbReference type="SAM" id="Phobius"/>
    </source>
</evidence>
<name>A0ABZ3C5Z8_9ACTN</name>
<dbReference type="RefSeq" id="WP_342372290.1">
    <property type="nucleotide sequence ID" value="NZ_CP115965.1"/>
</dbReference>
<keyword evidence="2" id="KW-1133">Transmembrane helix</keyword>
<dbReference type="Proteomes" id="UP001434337">
    <property type="component" value="Chromosome"/>
</dbReference>
<feature type="transmembrane region" description="Helical" evidence="2">
    <location>
        <begin position="70"/>
        <end position="96"/>
    </location>
</feature>
<reference evidence="3 4" key="1">
    <citation type="journal article" date="2023" name="Environ Microbiome">
        <title>A coral-associated actinobacterium mitigates coral bleaching under heat stress.</title>
        <authorList>
            <person name="Li J."/>
            <person name="Zou Y."/>
            <person name="Li Q."/>
            <person name="Zhang J."/>
            <person name="Bourne D.G."/>
            <person name="Lyu Y."/>
            <person name="Liu C."/>
            <person name="Zhang S."/>
        </authorList>
    </citation>
    <scope>NUCLEOTIDE SEQUENCE [LARGE SCALE GENOMIC DNA]</scope>
    <source>
        <strain evidence="3 4">SCSIO 13291</strain>
    </source>
</reference>
<protein>
    <recommendedName>
        <fullName evidence="5">CD225/dispanin family protein</fullName>
    </recommendedName>
</protein>
<feature type="region of interest" description="Disordered" evidence="1">
    <location>
        <begin position="1"/>
        <end position="20"/>
    </location>
</feature>
<accession>A0ABZ3C5Z8</accession>
<evidence type="ECO:0000256" key="1">
    <source>
        <dbReference type="SAM" id="MobiDB-lite"/>
    </source>
</evidence>
<feature type="transmembrane region" description="Helical" evidence="2">
    <location>
        <begin position="28"/>
        <end position="50"/>
    </location>
</feature>
<keyword evidence="2" id="KW-0812">Transmembrane</keyword>
<proteinExistence type="predicted"/>
<evidence type="ECO:0008006" key="5">
    <source>
        <dbReference type="Google" id="ProtNLM"/>
    </source>
</evidence>
<evidence type="ECO:0000313" key="3">
    <source>
        <dbReference type="EMBL" id="WZW98164.1"/>
    </source>
</evidence>
<feature type="compositionally biased region" description="Pro residues" evidence="1">
    <location>
        <begin position="1"/>
        <end position="13"/>
    </location>
</feature>
<dbReference type="EMBL" id="CP115965">
    <property type="protein sequence ID" value="WZW98164.1"/>
    <property type="molecule type" value="Genomic_DNA"/>
</dbReference>
<gene>
    <name evidence="3" type="ORF">PCC79_14930</name>
</gene>